<reference evidence="1 3" key="2">
    <citation type="submission" date="2018-11" db="EMBL/GenBank/DDBJ databases">
        <authorList>
            <consortium name="Pathogen Informatics"/>
        </authorList>
    </citation>
    <scope>NUCLEOTIDE SEQUENCE [LARGE SCALE GENOMIC DNA]</scope>
</reference>
<gene>
    <name evidence="1" type="ORF">GPUH_LOCUS16732</name>
    <name evidence="2" type="ORF">GPUH_LOCUS18213</name>
</gene>
<organism evidence="5">
    <name type="scientific">Gongylonema pulchrum</name>
    <dbReference type="NCBI Taxonomy" id="637853"/>
    <lineage>
        <taxon>Eukaryota</taxon>
        <taxon>Metazoa</taxon>
        <taxon>Ecdysozoa</taxon>
        <taxon>Nematoda</taxon>
        <taxon>Chromadorea</taxon>
        <taxon>Rhabditida</taxon>
        <taxon>Spirurina</taxon>
        <taxon>Spiruromorpha</taxon>
        <taxon>Spiruroidea</taxon>
        <taxon>Gongylonematidae</taxon>
        <taxon>Gongylonema</taxon>
    </lineage>
</organism>
<sequence length="31" mass="3676">MKVKNADELKELMDEKAYDEYKKVEEQQAGD</sequence>
<dbReference type="EMBL" id="UYRT01084155">
    <property type="protein sequence ID" value="VDN28431.1"/>
    <property type="molecule type" value="Genomic_DNA"/>
</dbReference>
<dbReference type="WBParaSite" id="GPUH_0001675401-mRNA-1">
    <property type="protein sequence ID" value="GPUH_0001675401-mRNA-1"/>
    <property type="gene ID" value="GPUH_0001675401"/>
</dbReference>
<keyword evidence="3" id="KW-1185">Reference proteome</keyword>
<evidence type="ECO:0000313" key="5">
    <source>
        <dbReference type="WBParaSite" id="GPUH_0001823801-mRNA-1"/>
    </source>
</evidence>
<evidence type="ECO:0000313" key="3">
    <source>
        <dbReference type="Proteomes" id="UP000271098"/>
    </source>
</evidence>
<dbReference type="AlphaFoldDB" id="A0A183EB72"/>
<evidence type="ECO:0000313" key="4">
    <source>
        <dbReference type="WBParaSite" id="GPUH_0001675401-mRNA-1"/>
    </source>
</evidence>
<evidence type="ECO:0000313" key="2">
    <source>
        <dbReference type="EMBL" id="VDN31283.1"/>
    </source>
</evidence>
<accession>A0A183EB72</accession>
<name>A0A183EB72_9BILA</name>
<protein>
    <submittedName>
        <fullName evidence="4 5">Tubulin-specific chaperone A</fullName>
    </submittedName>
</protein>
<evidence type="ECO:0000313" key="1">
    <source>
        <dbReference type="EMBL" id="VDN28431.1"/>
    </source>
</evidence>
<dbReference type="Proteomes" id="UP000271098">
    <property type="component" value="Unassembled WGS sequence"/>
</dbReference>
<proteinExistence type="predicted"/>
<dbReference type="WBParaSite" id="GPUH_0001823801-mRNA-1">
    <property type="protein sequence ID" value="GPUH_0001823801-mRNA-1"/>
    <property type="gene ID" value="GPUH_0001823801"/>
</dbReference>
<reference evidence="4 5" key="1">
    <citation type="submission" date="2016-06" db="UniProtKB">
        <authorList>
            <consortium name="WormBaseParasite"/>
        </authorList>
    </citation>
    <scope>IDENTIFICATION</scope>
</reference>
<dbReference type="EMBL" id="UYRT01086389">
    <property type="protein sequence ID" value="VDN31283.1"/>
    <property type="molecule type" value="Genomic_DNA"/>
</dbReference>